<accession>A0AAD8IGU6</accession>
<reference evidence="7" key="2">
    <citation type="submission" date="2023-05" db="EMBL/GenBank/DDBJ databases">
        <authorList>
            <person name="Schelkunov M.I."/>
        </authorList>
    </citation>
    <scope>NUCLEOTIDE SEQUENCE</scope>
    <source>
        <strain evidence="7">Hsosn_3</strain>
        <tissue evidence="7">Leaf</tissue>
    </source>
</reference>
<dbReference type="GO" id="GO:0006351">
    <property type="term" value="P:DNA-templated transcription"/>
    <property type="evidence" value="ECO:0007669"/>
    <property type="project" value="InterPro"/>
</dbReference>
<reference evidence="7" key="1">
    <citation type="submission" date="2023-02" db="EMBL/GenBank/DDBJ databases">
        <title>Genome of toxic invasive species Heracleum sosnowskyi carries increased number of genes despite the absence of recent whole-genome duplications.</title>
        <authorList>
            <person name="Schelkunov M."/>
            <person name="Shtratnikova V."/>
            <person name="Makarenko M."/>
            <person name="Klepikova A."/>
            <person name="Omelchenko D."/>
            <person name="Novikova G."/>
            <person name="Obukhova E."/>
            <person name="Bogdanov V."/>
            <person name="Penin A."/>
            <person name="Logacheva M."/>
        </authorList>
    </citation>
    <scope>NUCLEOTIDE SEQUENCE</scope>
    <source>
        <strain evidence="7">Hsosn_3</strain>
        <tissue evidence="7">Leaf</tissue>
    </source>
</reference>
<feature type="compositionally biased region" description="Polar residues" evidence="5">
    <location>
        <begin position="152"/>
        <end position="161"/>
    </location>
</feature>
<dbReference type="GO" id="GO:0046983">
    <property type="term" value="F:protein dimerization activity"/>
    <property type="evidence" value="ECO:0007669"/>
    <property type="project" value="InterPro"/>
</dbReference>
<organism evidence="7 8">
    <name type="scientific">Heracleum sosnowskyi</name>
    <dbReference type="NCBI Taxonomy" id="360622"/>
    <lineage>
        <taxon>Eukaryota</taxon>
        <taxon>Viridiplantae</taxon>
        <taxon>Streptophyta</taxon>
        <taxon>Embryophyta</taxon>
        <taxon>Tracheophyta</taxon>
        <taxon>Spermatophyta</taxon>
        <taxon>Magnoliopsida</taxon>
        <taxon>eudicotyledons</taxon>
        <taxon>Gunneridae</taxon>
        <taxon>Pentapetalae</taxon>
        <taxon>asterids</taxon>
        <taxon>campanulids</taxon>
        <taxon>Apiales</taxon>
        <taxon>Apiaceae</taxon>
        <taxon>Apioideae</taxon>
        <taxon>apioid superclade</taxon>
        <taxon>Tordylieae</taxon>
        <taxon>Tordyliinae</taxon>
        <taxon>Heracleum</taxon>
    </lineage>
</organism>
<proteinExistence type="predicted"/>
<evidence type="ECO:0000259" key="6">
    <source>
        <dbReference type="PROSITE" id="PS50888"/>
    </source>
</evidence>
<dbReference type="Proteomes" id="UP001237642">
    <property type="component" value="Unassembled WGS sequence"/>
</dbReference>
<dbReference type="SUPFAM" id="SSF47459">
    <property type="entry name" value="HLH, helix-loop-helix DNA-binding domain"/>
    <property type="match status" value="1"/>
</dbReference>
<name>A0AAD8IGU6_9APIA</name>
<evidence type="ECO:0000313" key="7">
    <source>
        <dbReference type="EMBL" id="KAK1384192.1"/>
    </source>
</evidence>
<feature type="region of interest" description="Disordered" evidence="5">
    <location>
        <begin position="152"/>
        <end position="176"/>
    </location>
</feature>
<dbReference type="SMART" id="SM00353">
    <property type="entry name" value="HLH"/>
    <property type="match status" value="1"/>
</dbReference>
<dbReference type="InterPro" id="IPR044295">
    <property type="entry name" value="BIM1/2/3"/>
</dbReference>
<evidence type="ECO:0000256" key="3">
    <source>
        <dbReference type="ARBA" id="ARBA00023163"/>
    </source>
</evidence>
<feature type="compositionally biased region" description="Basic and acidic residues" evidence="5">
    <location>
        <begin position="166"/>
        <end position="176"/>
    </location>
</feature>
<dbReference type="EMBL" id="JAUIZM010000005">
    <property type="protein sequence ID" value="KAK1384192.1"/>
    <property type="molecule type" value="Genomic_DNA"/>
</dbReference>
<dbReference type="PROSITE" id="PS50888">
    <property type="entry name" value="BHLH"/>
    <property type="match status" value="1"/>
</dbReference>
<keyword evidence="8" id="KW-1185">Reference proteome</keyword>
<evidence type="ECO:0000256" key="4">
    <source>
        <dbReference type="ARBA" id="ARBA00023242"/>
    </source>
</evidence>
<evidence type="ECO:0000313" key="8">
    <source>
        <dbReference type="Proteomes" id="UP001237642"/>
    </source>
</evidence>
<gene>
    <name evidence="7" type="ORF">POM88_021927</name>
</gene>
<sequence length="337" mass="36206">MKTRPKPKTKPTSAATTDANQSQTNNASSATPSSANPSNGKASSATPSTANASAGKPSSVGPSTAKASTGRSLGAKTTIVKASTAKPSSGNATSAKGARATNPNEGTQGGVLKKKADQTKVDSGQHRCSGQHSHHPAIASSTKHSVRYHLHSNTDQKSNTPRSKHSATEQRRRSKINDRFQMLRGIIPCSDQKRDKASFLLEVVEYIRFLQEKVQKYEGPYHGWPQEPPKMMPWKNSHRTVNTFGDQSGGRNCGSGPPLMFTTKFDESNANISSTIPHGGHALLKDEISTADTMREIGHHRVLTNSGMAVHVPPQQTMYSHIGSSHCAISAHRQRFL</sequence>
<feature type="region of interest" description="Disordered" evidence="5">
    <location>
        <begin position="1"/>
        <end position="138"/>
    </location>
</feature>
<keyword evidence="2" id="KW-0805">Transcription regulation</keyword>
<evidence type="ECO:0000256" key="5">
    <source>
        <dbReference type="SAM" id="MobiDB-lite"/>
    </source>
</evidence>
<feature type="domain" description="BHLH" evidence="6">
    <location>
        <begin position="160"/>
        <end position="210"/>
    </location>
</feature>
<dbReference type="InterPro" id="IPR036638">
    <property type="entry name" value="HLH_DNA-bd_sf"/>
</dbReference>
<dbReference type="GO" id="GO:0003700">
    <property type="term" value="F:DNA-binding transcription factor activity"/>
    <property type="evidence" value="ECO:0007669"/>
    <property type="project" value="InterPro"/>
</dbReference>
<dbReference type="CDD" id="cd11453">
    <property type="entry name" value="bHLH_AtBIM_like"/>
    <property type="match status" value="1"/>
</dbReference>
<keyword evidence="4" id="KW-0539">Nucleus</keyword>
<dbReference type="InterPro" id="IPR011598">
    <property type="entry name" value="bHLH_dom"/>
</dbReference>
<dbReference type="GO" id="GO:0005634">
    <property type="term" value="C:nucleus"/>
    <property type="evidence" value="ECO:0007669"/>
    <property type="project" value="UniProtKB-SubCell"/>
</dbReference>
<comment type="caution">
    <text evidence="7">The sequence shown here is derived from an EMBL/GenBank/DDBJ whole genome shotgun (WGS) entry which is preliminary data.</text>
</comment>
<dbReference type="AlphaFoldDB" id="A0AAD8IGU6"/>
<evidence type="ECO:0000256" key="1">
    <source>
        <dbReference type="ARBA" id="ARBA00004123"/>
    </source>
</evidence>
<dbReference type="Pfam" id="PF00010">
    <property type="entry name" value="HLH"/>
    <property type="match status" value="1"/>
</dbReference>
<keyword evidence="3" id="KW-0804">Transcription</keyword>
<dbReference type="Gene3D" id="4.10.280.10">
    <property type="entry name" value="Helix-loop-helix DNA-binding domain"/>
    <property type="match status" value="1"/>
</dbReference>
<feature type="compositionally biased region" description="Polar residues" evidence="5">
    <location>
        <begin position="60"/>
        <end position="71"/>
    </location>
</feature>
<feature type="compositionally biased region" description="Polar residues" evidence="5">
    <location>
        <begin position="85"/>
        <end position="94"/>
    </location>
</feature>
<dbReference type="PANTHER" id="PTHR46412">
    <property type="entry name" value="BES1-INTERACTING MYC-LIKE PROTEIN"/>
    <property type="match status" value="1"/>
</dbReference>
<dbReference type="PANTHER" id="PTHR46412:SF3">
    <property type="entry name" value="TRANSCRIPTION FACTOR BIM1"/>
    <property type="match status" value="1"/>
</dbReference>
<feature type="compositionally biased region" description="Basic and acidic residues" evidence="5">
    <location>
        <begin position="114"/>
        <end position="125"/>
    </location>
</feature>
<evidence type="ECO:0000256" key="2">
    <source>
        <dbReference type="ARBA" id="ARBA00023015"/>
    </source>
</evidence>
<protein>
    <submittedName>
        <fullName evidence="7">BHLH domain-containing protein</fullName>
    </submittedName>
</protein>
<comment type="subcellular location">
    <subcellularLocation>
        <location evidence="1">Nucleus</location>
    </subcellularLocation>
</comment>
<feature type="compositionally biased region" description="Low complexity" evidence="5">
    <location>
        <begin position="10"/>
        <end position="54"/>
    </location>
</feature>